<gene>
    <name evidence="1" type="ORF">S03H2_66228</name>
</gene>
<proteinExistence type="predicted"/>
<sequence>MVKRAKKTSNFEKVEKMGVPVLLIGRARVVGFD</sequence>
<feature type="non-terminal residue" evidence="1">
    <location>
        <position position="33"/>
    </location>
</feature>
<comment type="caution">
    <text evidence="1">The sequence shown here is derived from an EMBL/GenBank/DDBJ whole genome shotgun (WGS) entry which is preliminary data.</text>
</comment>
<evidence type="ECO:0000313" key="1">
    <source>
        <dbReference type="EMBL" id="GAH78972.1"/>
    </source>
</evidence>
<reference evidence="1" key="1">
    <citation type="journal article" date="2014" name="Front. Microbiol.">
        <title>High frequency of phylogenetically diverse reductive dehalogenase-homologous genes in deep subseafloor sedimentary metagenomes.</title>
        <authorList>
            <person name="Kawai M."/>
            <person name="Futagami T."/>
            <person name="Toyoda A."/>
            <person name="Takaki Y."/>
            <person name="Nishi S."/>
            <person name="Hori S."/>
            <person name="Arai W."/>
            <person name="Tsubouchi T."/>
            <person name="Morono Y."/>
            <person name="Uchiyama I."/>
            <person name="Ito T."/>
            <person name="Fujiyama A."/>
            <person name="Inagaki F."/>
            <person name="Takami H."/>
        </authorList>
    </citation>
    <scope>NUCLEOTIDE SEQUENCE</scope>
    <source>
        <strain evidence="1">Expedition CK06-06</strain>
    </source>
</reference>
<accession>X1IBD1</accession>
<name>X1IBD1_9ZZZZ</name>
<dbReference type="EMBL" id="BARU01043215">
    <property type="protein sequence ID" value="GAH78972.1"/>
    <property type="molecule type" value="Genomic_DNA"/>
</dbReference>
<protein>
    <submittedName>
        <fullName evidence="1">Uncharacterized protein</fullName>
    </submittedName>
</protein>
<dbReference type="AlphaFoldDB" id="X1IBD1"/>
<organism evidence="1">
    <name type="scientific">marine sediment metagenome</name>
    <dbReference type="NCBI Taxonomy" id="412755"/>
    <lineage>
        <taxon>unclassified sequences</taxon>
        <taxon>metagenomes</taxon>
        <taxon>ecological metagenomes</taxon>
    </lineage>
</organism>